<dbReference type="GO" id="GO:0016829">
    <property type="term" value="F:lyase activity"/>
    <property type="evidence" value="ECO:0007669"/>
    <property type="project" value="UniProtKB-KW"/>
</dbReference>
<keyword evidence="4" id="KW-0969">Cilium</keyword>
<comment type="caution">
    <text evidence="4">The sequence shown here is derived from an EMBL/GenBank/DDBJ whole genome shotgun (WGS) entry which is preliminary data.</text>
</comment>
<name>A0ABY2J8A9_9MICO</name>
<evidence type="ECO:0000313" key="5">
    <source>
        <dbReference type="Proteomes" id="UP000297851"/>
    </source>
</evidence>
<keyword evidence="3" id="KW-0810">Translation regulation</keyword>
<dbReference type="Gene3D" id="2.30.290.10">
    <property type="entry name" value="BH3618-like"/>
    <property type="match status" value="1"/>
</dbReference>
<evidence type="ECO:0000256" key="2">
    <source>
        <dbReference type="ARBA" id="ARBA00022795"/>
    </source>
</evidence>
<reference evidence="4 5" key="1">
    <citation type="submission" date="2019-03" db="EMBL/GenBank/DDBJ databases">
        <title>Genomics of glacier-inhabiting Cryobacterium strains.</title>
        <authorList>
            <person name="Liu Q."/>
            <person name="Xin Y.-H."/>
        </authorList>
    </citation>
    <scope>NUCLEOTIDE SEQUENCE [LARGE SCALE GENOMIC DNA]</scope>
    <source>
        <strain evidence="4 5">TMT2-16</strain>
    </source>
</reference>
<keyword evidence="4" id="KW-0456">Lyase</keyword>
<dbReference type="PANTHER" id="PTHR39190">
    <property type="entry name" value="FLAGELLAR ASSEMBLY FACTOR FLIW"/>
    <property type="match status" value="1"/>
</dbReference>
<dbReference type="PANTHER" id="PTHR39190:SF1">
    <property type="entry name" value="FLAGELLAR ASSEMBLY FACTOR FLIW"/>
    <property type="match status" value="1"/>
</dbReference>
<dbReference type="InterPro" id="IPR024046">
    <property type="entry name" value="Flagellar_assmbl_FliW_dom_sf"/>
</dbReference>
<dbReference type="RefSeq" id="WP_134342035.1">
    <property type="nucleotide sequence ID" value="NZ_SOGO01000033.1"/>
</dbReference>
<dbReference type="InterPro" id="IPR003775">
    <property type="entry name" value="Flagellar_assembly_factor_FliW"/>
</dbReference>
<accession>A0ABY2J8A9</accession>
<dbReference type="EMBL" id="SOGO01000033">
    <property type="protein sequence ID" value="TFD01185.1"/>
    <property type="molecule type" value="Genomic_DNA"/>
</dbReference>
<evidence type="ECO:0000256" key="3">
    <source>
        <dbReference type="ARBA" id="ARBA00022845"/>
    </source>
</evidence>
<evidence type="ECO:0000256" key="1">
    <source>
        <dbReference type="ARBA" id="ARBA00022490"/>
    </source>
</evidence>
<keyword evidence="4" id="KW-0282">Flagellum</keyword>
<evidence type="ECO:0000313" key="4">
    <source>
        <dbReference type="EMBL" id="TFD01185.1"/>
    </source>
</evidence>
<dbReference type="Proteomes" id="UP000297851">
    <property type="component" value="Unassembled WGS sequence"/>
</dbReference>
<gene>
    <name evidence="4" type="ORF">E3T25_11530</name>
</gene>
<proteinExistence type="predicted"/>
<dbReference type="Pfam" id="PF02623">
    <property type="entry name" value="FliW"/>
    <property type="match status" value="1"/>
</dbReference>
<organism evidence="4 5">
    <name type="scientific">Cryobacterium sandaracinum</name>
    <dbReference type="NCBI Taxonomy" id="1259247"/>
    <lineage>
        <taxon>Bacteria</taxon>
        <taxon>Bacillati</taxon>
        <taxon>Actinomycetota</taxon>
        <taxon>Actinomycetes</taxon>
        <taxon>Micrococcales</taxon>
        <taxon>Microbacteriaceae</taxon>
        <taxon>Cryobacterium</taxon>
    </lineage>
</organism>
<keyword evidence="5" id="KW-1185">Reference proteome</keyword>
<keyword evidence="1" id="KW-0963">Cytoplasm</keyword>
<keyword evidence="2" id="KW-1005">Bacterial flagellum biogenesis</keyword>
<sequence>MSAVSTAGTVTAALSFVSPPPGLDPLTEFSLTEIPGADGLFSLQSAEDQRTRLFVLDASVYLPDYSPVISDEHAASLDLTGPDDALLLVVTNPGEDGTTVNLMAPIVVNAATGRSAQIILDGQDWPLRAELGAHSA</sequence>
<dbReference type="SUPFAM" id="SSF141457">
    <property type="entry name" value="BH3618-like"/>
    <property type="match status" value="1"/>
</dbReference>
<keyword evidence="4" id="KW-0966">Cell projection</keyword>
<protein>
    <submittedName>
        <fullName evidence="4">Flagellar assembly protein FliW</fullName>
    </submittedName>
</protein>